<dbReference type="EMBL" id="CP070619">
    <property type="protein sequence ID" value="QSE95483.1"/>
    <property type="molecule type" value="Genomic_DNA"/>
</dbReference>
<dbReference type="InterPro" id="IPR011330">
    <property type="entry name" value="Glyco_hydro/deAcase_b/a-brl"/>
</dbReference>
<feature type="domain" description="NodB homology" evidence="2">
    <location>
        <begin position="24"/>
        <end position="244"/>
    </location>
</feature>
<evidence type="ECO:0000259" key="2">
    <source>
        <dbReference type="PROSITE" id="PS51677"/>
    </source>
</evidence>
<dbReference type="Proteomes" id="UP000662986">
    <property type="component" value="Chromosome"/>
</dbReference>
<dbReference type="PANTHER" id="PTHR47561">
    <property type="entry name" value="POLYSACCHARIDE DEACETYLASE FAMILY PROTEIN (AFU_ORTHOLOGUE AFUA_6G05030)"/>
    <property type="match status" value="1"/>
</dbReference>
<name>A0A974WDD3_9NOCA</name>
<gene>
    <name evidence="3" type="ORF">JWS13_19960</name>
</gene>
<accession>A0A974WDD3</accession>
<sequence>MVLTFDVDAESCVLAEDAKYADHPGVMSHQAYGPQVGVPRILALLAEFNIKATFFVPGRTADTWPHVVEAIAAEGHEIAHHSYAHRRLVDMSADEERRDFDDAMAALGRLGIVPVGHRSPLSSPSVRTANMLAQHGFRYQSTLMDDDRPYLLDTTDGVLAELPPHWILDDFPQYAFLPDPVIGNAVESPRKALEVWSLEMAAMRDLGCLFVLCNHPFLSGRPSRVQALRELIGTTLDYGDVPILTAAEVAERVHADPESRHKRLHTTGTPADQRIGSEHSTSNIS</sequence>
<keyword evidence="4" id="KW-1185">Reference proteome</keyword>
<protein>
    <submittedName>
        <fullName evidence="3">Polysaccharide deacetylase</fullName>
    </submittedName>
</protein>
<dbReference type="Pfam" id="PF01522">
    <property type="entry name" value="Polysacc_deac_1"/>
    <property type="match status" value="1"/>
</dbReference>
<reference evidence="3 4" key="1">
    <citation type="journal article" date="2021" name="Microbiol. Resour. Announc.">
        <title>Complete Genome Sequences of Two Rhodococcus sp. Strains with Large and Linear Chromosomes, Isolated from Apple Rhizosphere.</title>
        <authorList>
            <person name="Benning S."/>
            <person name="Brugnone N."/>
            <person name="Siani R."/>
            <person name="Kublik S."/>
            <person name="Schloter M."/>
            <person name="Rad V."/>
        </authorList>
    </citation>
    <scope>NUCLEOTIDE SEQUENCE [LARGE SCALE GENOMIC DNA]</scope>
    <source>
        <strain evidence="3 4">R79</strain>
    </source>
</reference>
<organism evidence="3 4">
    <name type="scientific">Rhodococcus pseudokoreensis</name>
    <dbReference type="NCBI Taxonomy" id="2811421"/>
    <lineage>
        <taxon>Bacteria</taxon>
        <taxon>Bacillati</taxon>
        <taxon>Actinomycetota</taxon>
        <taxon>Actinomycetes</taxon>
        <taxon>Mycobacteriales</taxon>
        <taxon>Nocardiaceae</taxon>
        <taxon>Rhodococcus</taxon>
    </lineage>
</organism>
<dbReference type="PROSITE" id="PS51677">
    <property type="entry name" value="NODB"/>
    <property type="match status" value="1"/>
</dbReference>
<reference evidence="3 4" key="2">
    <citation type="journal article" date="2022" name="Arch. Microbiol.">
        <title>Rhodococcus pseudokoreensis sp. nov. isolated from the rhizosphere of young M26 apple rootstocks.</title>
        <authorList>
            <person name="Kampfer P."/>
            <person name="Glaeser S.P."/>
            <person name="Blom J."/>
            <person name="Wolf J."/>
            <person name="Benning S."/>
            <person name="Schloter M."/>
            <person name="Neumann-Schaal M."/>
        </authorList>
    </citation>
    <scope>NUCLEOTIDE SEQUENCE [LARGE SCALE GENOMIC DNA]</scope>
    <source>
        <strain evidence="3 4">R79</strain>
    </source>
</reference>
<feature type="region of interest" description="Disordered" evidence="1">
    <location>
        <begin position="254"/>
        <end position="285"/>
    </location>
</feature>
<evidence type="ECO:0000313" key="3">
    <source>
        <dbReference type="EMBL" id="QSE95483.1"/>
    </source>
</evidence>
<dbReference type="SUPFAM" id="SSF88713">
    <property type="entry name" value="Glycoside hydrolase/deacetylase"/>
    <property type="match status" value="1"/>
</dbReference>
<dbReference type="Gene3D" id="3.20.20.370">
    <property type="entry name" value="Glycoside hydrolase/deacetylase"/>
    <property type="match status" value="1"/>
</dbReference>
<dbReference type="InterPro" id="IPR037950">
    <property type="entry name" value="PgdA-like"/>
</dbReference>
<proteinExistence type="predicted"/>
<evidence type="ECO:0000256" key="1">
    <source>
        <dbReference type="SAM" id="MobiDB-lite"/>
    </source>
</evidence>
<dbReference type="CDD" id="cd10938">
    <property type="entry name" value="CE4_HpPgdA_like"/>
    <property type="match status" value="1"/>
</dbReference>
<evidence type="ECO:0000313" key="4">
    <source>
        <dbReference type="Proteomes" id="UP000662986"/>
    </source>
</evidence>
<dbReference type="InterPro" id="IPR002509">
    <property type="entry name" value="NODB_dom"/>
</dbReference>
<dbReference type="PANTHER" id="PTHR47561:SF1">
    <property type="entry name" value="POLYSACCHARIDE DEACETYLASE FAMILY PROTEIN (AFU_ORTHOLOGUE AFUA_6G05030)"/>
    <property type="match status" value="1"/>
</dbReference>